<feature type="transmembrane region" description="Helical" evidence="1">
    <location>
        <begin position="130"/>
        <end position="153"/>
    </location>
</feature>
<sequence>MEKEKLELGNPAPTMLFIFTMITMMFWAQYMGIVKPEAQLLLGLFQLGCFPAYLIGGITFLKKGDSISGNTYLIFATIFGGLSGFGNTGIGIASFLGWPVDTTMLSIPILWSGIIVIPILICIRYADALTFVVFTCGSLLLILSGLVGLSVFPTTINPLITILCFIVAVGGLYISIATICSFGGVFLPLGKPLFKNKYIEESTIIKDSYCSK</sequence>
<name>A0A7Y0HNK6_9CLOT</name>
<protein>
    <submittedName>
        <fullName evidence="2">Uncharacterized protein</fullName>
    </submittedName>
</protein>
<evidence type="ECO:0000256" key="1">
    <source>
        <dbReference type="SAM" id="Phobius"/>
    </source>
</evidence>
<evidence type="ECO:0000313" key="2">
    <source>
        <dbReference type="EMBL" id="NMM61698.1"/>
    </source>
</evidence>
<dbReference type="Proteomes" id="UP000537131">
    <property type="component" value="Unassembled WGS sequence"/>
</dbReference>
<dbReference type="EMBL" id="JABBNI010000007">
    <property type="protein sequence ID" value="NMM61698.1"/>
    <property type="molecule type" value="Genomic_DNA"/>
</dbReference>
<feature type="transmembrane region" description="Helical" evidence="1">
    <location>
        <begin position="40"/>
        <end position="61"/>
    </location>
</feature>
<proteinExistence type="predicted"/>
<accession>A0A7Y0HNK6</accession>
<reference evidence="2 3" key="1">
    <citation type="submission" date="2020-06" db="EMBL/GenBank/DDBJ databases">
        <title>Complete Genome Sequence of Clostridium muelleri sp. nov. P21T, an Acid-Alcohol Producing Acetogen Isolated from Old Hay.</title>
        <authorList>
            <person name="Duncan K.E."/>
            <person name="Tanner R.S."/>
        </authorList>
    </citation>
    <scope>NUCLEOTIDE SEQUENCE [LARGE SCALE GENOMIC DNA]</scope>
    <source>
        <strain evidence="2 3">P21</strain>
    </source>
</reference>
<dbReference type="AlphaFoldDB" id="A0A7Y0HNK6"/>
<feature type="transmembrane region" description="Helical" evidence="1">
    <location>
        <begin position="104"/>
        <end position="123"/>
    </location>
</feature>
<keyword evidence="1" id="KW-1133">Transmembrane helix</keyword>
<keyword evidence="3" id="KW-1185">Reference proteome</keyword>
<dbReference type="RefSeq" id="WP_169296309.1">
    <property type="nucleotide sequence ID" value="NZ_JABBNI010000007.1"/>
</dbReference>
<feature type="transmembrane region" description="Helical" evidence="1">
    <location>
        <begin position="159"/>
        <end position="187"/>
    </location>
</feature>
<organism evidence="2 3">
    <name type="scientific">Clostridium muellerianum</name>
    <dbReference type="NCBI Taxonomy" id="2716538"/>
    <lineage>
        <taxon>Bacteria</taxon>
        <taxon>Bacillati</taxon>
        <taxon>Bacillota</taxon>
        <taxon>Clostridia</taxon>
        <taxon>Eubacteriales</taxon>
        <taxon>Clostridiaceae</taxon>
        <taxon>Clostridium</taxon>
    </lineage>
</organism>
<gene>
    <name evidence="2" type="ORF">HBE96_03130</name>
</gene>
<feature type="transmembrane region" description="Helical" evidence="1">
    <location>
        <begin position="12"/>
        <end position="34"/>
    </location>
</feature>
<feature type="transmembrane region" description="Helical" evidence="1">
    <location>
        <begin position="73"/>
        <end position="98"/>
    </location>
</feature>
<keyword evidence="1" id="KW-0472">Membrane</keyword>
<evidence type="ECO:0000313" key="3">
    <source>
        <dbReference type="Proteomes" id="UP000537131"/>
    </source>
</evidence>
<comment type="caution">
    <text evidence="2">The sequence shown here is derived from an EMBL/GenBank/DDBJ whole genome shotgun (WGS) entry which is preliminary data.</text>
</comment>
<keyword evidence="1" id="KW-0812">Transmembrane</keyword>